<keyword evidence="2" id="KW-1185">Reference proteome</keyword>
<protein>
    <submittedName>
        <fullName evidence="1">Uncharacterized protein</fullName>
    </submittedName>
</protein>
<evidence type="ECO:0000313" key="1">
    <source>
        <dbReference type="EMBL" id="CAJ2673898.1"/>
    </source>
</evidence>
<sequence>MGNTSKDVDRGKRATKASAFSRKEKAAQNPPKKRSRKGPAMSDAAETVHPEHKATDVEIQGDDVVCEMEEEEEMDREMIMPVNNGGKINSIVYFVNDFKWWHTTMDTIGMHGLELSGYSFLDPALLSTFVERWHGKTSSFHMLSREMTVTLDDVQCLLNPPIKGRVLDHKGIPTKTEGVDLMIKHMGSTREEAEHEVKTTKGAHARFGLGSHICMAWGTAALTFLYQELTNGIVPSCKYVAGYMTLLQVWIYDYFVDTGGSLDTQYEQQYPRATKYDPTKGQSIHMSMEKMMDRLLPYDITWTPYKDHRDVCPFEDIALYSGWIRCGPIKVRYLPERVLQQFGYVQTIPRHPDSAANILDTVDRIDEHWLNYMDRVLTSNMLGRRTTIPSDTTPGYILWYFRISHP</sequence>
<gene>
    <name evidence="1" type="ORF">MILVUS5_LOCUS37289</name>
</gene>
<evidence type="ECO:0000313" key="2">
    <source>
        <dbReference type="Proteomes" id="UP001177021"/>
    </source>
</evidence>
<organism evidence="1 2">
    <name type="scientific">Trifolium pratense</name>
    <name type="common">Red clover</name>
    <dbReference type="NCBI Taxonomy" id="57577"/>
    <lineage>
        <taxon>Eukaryota</taxon>
        <taxon>Viridiplantae</taxon>
        <taxon>Streptophyta</taxon>
        <taxon>Embryophyta</taxon>
        <taxon>Tracheophyta</taxon>
        <taxon>Spermatophyta</taxon>
        <taxon>Magnoliopsida</taxon>
        <taxon>eudicotyledons</taxon>
        <taxon>Gunneridae</taxon>
        <taxon>Pentapetalae</taxon>
        <taxon>rosids</taxon>
        <taxon>fabids</taxon>
        <taxon>Fabales</taxon>
        <taxon>Fabaceae</taxon>
        <taxon>Papilionoideae</taxon>
        <taxon>50 kb inversion clade</taxon>
        <taxon>NPAAA clade</taxon>
        <taxon>Hologalegina</taxon>
        <taxon>IRL clade</taxon>
        <taxon>Trifolieae</taxon>
        <taxon>Trifolium</taxon>
    </lineage>
</organism>
<comment type="caution">
    <text evidence="1">The sequence shown here is derived from an EMBL/GenBank/DDBJ whole genome shotgun (WGS) entry which is preliminary data.</text>
</comment>
<dbReference type="EMBL" id="CASHSV030000716">
    <property type="protein sequence ID" value="CAJ2673898.1"/>
    <property type="molecule type" value="Genomic_DNA"/>
</dbReference>
<dbReference type="Proteomes" id="UP001177021">
    <property type="component" value="Unassembled WGS sequence"/>
</dbReference>
<proteinExistence type="predicted"/>
<name>A0ACB0LZS8_TRIPR</name>
<reference evidence="1" key="1">
    <citation type="submission" date="2023-10" db="EMBL/GenBank/DDBJ databases">
        <authorList>
            <person name="Rodriguez Cubillos JULIANA M."/>
            <person name="De Vega J."/>
        </authorList>
    </citation>
    <scope>NUCLEOTIDE SEQUENCE</scope>
</reference>
<accession>A0ACB0LZS8</accession>